<evidence type="ECO:0000256" key="1">
    <source>
        <dbReference type="SAM" id="MobiDB-lite"/>
    </source>
</evidence>
<accession>A0A7J6W6T4</accession>
<organism evidence="2 3">
    <name type="scientific">Thalictrum thalictroides</name>
    <name type="common">Rue-anemone</name>
    <name type="synonym">Anemone thalictroides</name>
    <dbReference type="NCBI Taxonomy" id="46969"/>
    <lineage>
        <taxon>Eukaryota</taxon>
        <taxon>Viridiplantae</taxon>
        <taxon>Streptophyta</taxon>
        <taxon>Embryophyta</taxon>
        <taxon>Tracheophyta</taxon>
        <taxon>Spermatophyta</taxon>
        <taxon>Magnoliopsida</taxon>
        <taxon>Ranunculales</taxon>
        <taxon>Ranunculaceae</taxon>
        <taxon>Thalictroideae</taxon>
        <taxon>Thalictrum</taxon>
    </lineage>
</organism>
<dbReference type="AlphaFoldDB" id="A0A7J6W6T4"/>
<comment type="caution">
    <text evidence="2">The sequence shown here is derived from an EMBL/GenBank/DDBJ whole genome shotgun (WGS) entry which is preliminary data.</text>
</comment>
<dbReference type="Proteomes" id="UP000554482">
    <property type="component" value="Unassembled WGS sequence"/>
</dbReference>
<proteinExistence type="predicted"/>
<keyword evidence="3" id="KW-1185">Reference proteome</keyword>
<gene>
    <name evidence="2" type="ORF">FRX31_017310</name>
</gene>
<feature type="region of interest" description="Disordered" evidence="1">
    <location>
        <begin position="35"/>
        <end position="58"/>
    </location>
</feature>
<dbReference type="EMBL" id="JABWDY010020511">
    <property type="protein sequence ID" value="KAF5193106.1"/>
    <property type="molecule type" value="Genomic_DNA"/>
</dbReference>
<evidence type="ECO:0000313" key="2">
    <source>
        <dbReference type="EMBL" id="KAF5193106.1"/>
    </source>
</evidence>
<protein>
    <submittedName>
        <fullName evidence="2">Uncharacterized protein</fullName>
    </submittedName>
</protein>
<sequence>MLPQTAGYTRHPSLPNCYVIGIPTLHKKFANMSRYGYESEEEDDETGEKSDEREEVEEDIEEIISNELDVGLKLEFEPSSSK</sequence>
<name>A0A7J6W6T4_THATH</name>
<evidence type="ECO:0000313" key="3">
    <source>
        <dbReference type="Proteomes" id="UP000554482"/>
    </source>
</evidence>
<reference evidence="2 3" key="1">
    <citation type="submission" date="2020-06" db="EMBL/GenBank/DDBJ databases">
        <title>Transcriptomic and genomic resources for Thalictrum thalictroides and T. hernandezii: Facilitating candidate gene discovery in an emerging model plant lineage.</title>
        <authorList>
            <person name="Arias T."/>
            <person name="Riano-Pachon D.M."/>
            <person name="Di Stilio V.S."/>
        </authorList>
    </citation>
    <scope>NUCLEOTIDE SEQUENCE [LARGE SCALE GENOMIC DNA]</scope>
    <source>
        <strain evidence="3">cv. WT478/WT964</strain>
        <tissue evidence="2">Leaves</tissue>
    </source>
</reference>